<evidence type="ECO:0000256" key="1">
    <source>
        <dbReference type="SAM" id="MobiDB-lite"/>
    </source>
</evidence>
<keyword evidence="3" id="KW-1185">Reference proteome</keyword>
<feature type="compositionally biased region" description="Basic and acidic residues" evidence="1">
    <location>
        <begin position="126"/>
        <end position="143"/>
    </location>
</feature>
<comment type="caution">
    <text evidence="2">The sequence shown here is derived from an EMBL/GenBank/DDBJ whole genome shotgun (WGS) entry which is preliminary data.</text>
</comment>
<gene>
    <name evidence="2" type="ORF">Ahy_B02g057345</name>
</gene>
<accession>A0A445ABV0</accession>
<dbReference type="Proteomes" id="UP000289738">
    <property type="component" value="Chromosome B02"/>
</dbReference>
<name>A0A445ABV0_ARAHY</name>
<organism evidence="2 3">
    <name type="scientific">Arachis hypogaea</name>
    <name type="common">Peanut</name>
    <dbReference type="NCBI Taxonomy" id="3818"/>
    <lineage>
        <taxon>Eukaryota</taxon>
        <taxon>Viridiplantae</taxon>
        <taxon>Streptophyta</taxon>
        <taxon>Embryophyta</taxon>
        <taxon>Tracheophyta</taxon>
        <taxon>Spermatophyta</taxon>
        <taxon>Magnoliopsida</taxon>
        <taxon>eudicotyledons</taxon>
        <taxon>Gunneridae</taxon>
        <taxon>Pentapetalae</taxon>
        <taxon>rosids</taxon>
        <taxon>fabids</taxon>
        <taxon>Fabales</taxon>
        <taxon>Fabaceae</taxon>
        <taxon>Papilionoideae</taxon>
        <taxon>50 kb inversion clade</taxon>
        <taxon>dalbergioids sensu lato</taxon>
        <taxon>Dalbergieae</taxon>
        <taxon>Pterocarpus clade</taxon>
        <taxon>Arachis</taxon>
    </lineage>
</organism>
<feature type="region of interest" description="Disordered" evidence="1">
    <location>
        <begin position="41"/>
        <end position="161"/>
    </location>
</feature>
<dbReference type="AlphaFoldDB" id="A0A445ABV0"/>
<feature type="compositionally biased region" description="Basic residues" evidence="1">
    <location>
        <begin position="78"/>
        <end position="88"/>
    </location>
</feature>
<evidence type="ECO:0000313" key="2">
    <source>
        <dbReference type="EMBL" id="RYR23848.1"/>
    </source>
</evidence>
<sequence>MRENKLKNRDSEEFYIYFNHPVDMSEVVGDGLAGESVVLSDSSSSFDDGYESAKDEAWKPPLAGYEENSDTSSDERVLKKKTHKKSTPKKVVTQSKKKGNDRGISPSTAKRLASGKYSGVRRKHILKDGKSNGGSKDKSRSHSADAGPSKEQSIKCSGSRCQQPLLCGGLCSGTQ</sequence>
<dbReference type="EMBL" id="SDMP01000012">
    <property type="protein sequence ID" value="RYR23848.1"/>
    <property type="molecule type" value="Genomic_DNA"/>
</dbReference>
<proteinExistence type="predicted"/>
<evidence type="ECO:0000313" key="3">
    <source>
        <dbReference type="Proteomes" id="UP000289738"/>
    </source>
</evidence>
<feature type="compositionally biased region" description="Polar residues" evidence="1">
    <location>
        <begin position="150"/>
        <end position="161"/>
    </location>
</feature>
<reference evidence="2 3" key="1">
    <citation type="submission" date="2019-01" db="EMBL/GenBank/DDBJ databases">
        <title>Sequencing of cultivated peanut Arachis hypogaea provides insights into genome evolution and oil improvement.</title>
        <authorList>
            <person name="Chen X."/>
        </authorList>
    </citation>
    <scope>NUCLEOTIDE SEQUENCE [LARGE SCALE GENOMIC DNA]</scope>
    <source>
        <strain evidence="3">cv. Fuhuasheng</strain>
        <tissue evidence="2">Leaves</tissue>
    </source>
</reference>
<protein>
    <submittedName>
        <fullName evidence="2">Uncharacterized protein</fullName>
    </submittedName>
</protein>